<accession>A0ABQ3U525</accession>
<dbReference type="PROSITE" id="PS00041">
    <property type="entry name" value="HTH_ARAC_FAMILY_1"/>
    <property type="match status" value="1"/>
</dbReference>
<feature type="domain" description="HTH araC/xylS-type" evidence="5">
    <location>
        <begin position="238"/>
        <end position="339"/>
    </location>
</feature>
<evidence type="ECO:0000313" key="6">
    <source>
        <dbReference type="EMBL" id="GHJ30697.1"/>
    </source>
</evidence>
<evidence type="ECO:0000259" key="5">
    <source>
        <dbReference type="PROSITE" id="PS01124"/>
    </source>
</evidence>
<evidence type="ECO:0000256" key="3">
    <source>
        <dbReference type="ARBA" id="ARBA00023163"/>
    </source>
</evidence>
<organism evidence="6 7">
    <name type="scientific">Streptomyces hygroscopicus</name>
    <dbReference type="NCBI Taxonomy" id="1912"/>
    <lineage>
        <taxon>Bacteria</taxon>
        <taxon>Bacillati</taxon>
        <taxon>Actinomycetota</taxon>
        <taxon>Actinomycetes</taxon>
        <taxon>Kitasatosporales</taxon>
        <taxon>Streptomycetaceae</taxon>
        <taxon>Streptomyces</taxon>
        <taxon>Streptomyces violaceusniger group</taxon>
    </lineage>
</organism>
<keyword evidence="3" id="KW-0804">Transcription</keyword>
<dbReference type="Gene3D" id="1.10.10.60">
    <property type="entry name" value="Homeodomain-like"/>
    <property type="match status" value="1"/>
</dbReference>
<dbReference type="InterPro" id="IPR018062">
    <property type="entry name" value="HTH_AraC-typ_CS"/>
</dbReference>
<dbReference type="InterPro" id="IPR050204">
    <property type="entry name" value="AraC_XylS_family_regulators"/>
</dbReference>
<evidence type="ECO:0000313" key="7">
    <source>
        <dbReference type="Proteomes" id="UP001054854"/>
    </source>
</evidence>
<keyword evidence="7" id="KW-1185">Reference proteome</keyword>
<keyword evidence="1" id="KW-0805">Transcription regulation</keyword>
<dbReference type="SMART" id="SM00342">
    <property type="entry name" value="HTH_ARAC"/>
    <property type="match status" value="1"/>
</dbReference>
<dbReference type="SUPFAM" id="SSF46689">
    <property type="entry name" value="Homeodomain-like"/>
    <property type="match status" value="1"/>
</dbReference>
<dbReference type="InterPro" id="IPR009057">
    <property type="entry name" value="Homeodomain-like_sf"/>
</dbReference>
<dbReference type="Pfam" id="PF12833">
    <property type="entry name" value="HTH_18"/>
    <property type="match status" value="1"/>
</dbReference>
<dbReference type="EMBL" id="BNEK01000005">
    <property type="protein sequence ID" value="GHJ30697.1"/>
    <property type="molecule type" value="Genomic_DNA"/>
</dbReference>
<evidence type="ECO:0000256" key="4">
    <source>
        <dbReference type="SAM" id="MobiDB-lite"/>
    </source>
</evidence>
<protein>
    <submittedName>
        <fullName evidence="6">AraC family transcriptional regulator</fullName>
    </submittedName>
</protein>
<dbReference type="InterPro" id="IPR035418">
    <property type="entry name" value="AraC-bd_2"/>
</dbReference>
<name>A0ABQ3U525_STRHY</name>
<feature type="region of interest" description="Disordered" evidence="4">
    <location>
        <begin position="1"/>
        <end position="20"/>
    </location>
</feature>
<feature type="region of interest" description="Disordered" evidence="4">
    <location>
        <begin position="350"/>
        <end position="369"/>
    </location>
</feature>
<reference evidence="6" key="1">
    <citation type="submission" date="2024-05" db="EMBL/GenBank/DDBJ databases">
        <title>Whole genome shotgun sequence of Streptomyces hygroscopicus NBRC 113678.</title>
        <authorList>
            <person name="Komaki H."/>
            <person name="Tamura T."/>
        </authorList>
    </citation>
    <scope>NUCLEOTIDE SEQUENCE</scope>
    <source>
        <strain evidence="6">N11-34</strain>
    </source>
</reference>
<proteinExistence type="predicted"/>
<dbReference type="PROSITE" id="PS01124">
    <property type="entry name" value="HTH_ARAC_FAMILY_2"/>
    <property type="match status" value="1"/>
</dbReference>
<keyword evidence="2" id="KW-0238">DNA-binding</keyword>
<sequence>MPAFPAQGTTAGHGEGRTEGQMMIETVFRCEDLPRADRFDFWREQMASLMAPMEMSSDHTRDFRGEVRVLEVGAASVWPTKFLPMRFRRTPKLIRQSDPELYHFSFIQEGNLQVTQARQDIAHGEDGLYVVDTSRPFDCVAFGGPPGGVGLEIPKALIPLPHDRIDQLLARPIPGREGVGALLTGFLTRLAADRGSYRPSDGPRLATVLIDLATALLAHTLEAEDALPPETHRRTLTLRVQTFIQRNLPDPKLSPATIAAAHHISVGHLHRLFRARDTTVSAWIRQQRLDRVRRDLSDPGLRTVPLHELAARWGFAHPAGFTRAFRAAYGMPPSEYRHLALVSCVPGVPPQHPARTDLRPSAPPPPRRD</sequence>
<dbReference type="InterPro" id="IPR020449">
    <property type="entry name" value="Tscrpt_reg_AraC-type_HTH"/>
</dbReference>
<dbReference type="Pfam" id="PF14525">
    <property type="entry name" value="AraC_binding_2"/>
    <property type="match status" value="1"/>
</dbReference>
<dbReference type="PANTHER" id="PTHR46796:SF6">
    <property type="entry name" value="ARAC SUBFAMILY"/>
    <property type="match status" value="1"/>
</dbReference>
<dbReference type="InterPro" id="IPR018060">
    <property type="entry name" value="HTH_AraC"/>
</dbReference>
<evidence type="ECO:0000256" key="2">
    <source>
        <dbReference type="ARBA" id="ARBA00023125"/>
    </source>
</evidence>
<evidence type="ECO:0000256" key="1">
    <source>
        <dbReference type="ARBA" id="ARBA00023015"/>
    </source>
</evidence>
<gene>
    <name evidence="6" type="ORF">TPA0910_51300</name>
</gene>
<dbReference type="PANTHER" id="PTHR46796">
    <property type="entry name" value="HTH-TYPE TRANSCRIPTIONAL ACTIVATOR RHAS-RELATED"/>
    <property type="match status" value="1"/>
</dbReference>
<dbReference type="Proteomes" id="UP001054854">
    <property type="component" value="Unassembled WGS sequence"/>
</dbReference>
<comment type="caution">
    <text evidence="6">The sequence shown here is derived from an EMBL/GenBank/DDBJ whole genome shotgun (WGS) entry which is preliminary data.</text>
</comment>
<dbReference type="PRINTS" id="PR00032">
    <property type="entry name" value="HTHARAC"/>
</dbReference>